<dbReference type="PROSITE" id="PS51257">
    <property type="entry name" value="PROKAR_LIPOPROTEIN"/>
    <property type="match status" value="1"/>
</dbReference>
<evidence type="ECO:0000259" key="2">
    <source>
        <dbReference type="Pfam" id="PF20251"/>
    </source>
</evidence>
<feature type="chain" id="PRO_5009939602" description="Bacterial Ig-like domain-containing protein" evidence="1">
    <location>
        <begin position="22"/>
        <end position="140"/>
    </location>
</feature>
<dbReference type="STRING" id="1017273.SAMN05443094_10599"/>
<dbReference type="EMBL" id="MWSK01000005">
    <property type="protein sequence ID" value="OXS77465.1"/>
    <property type="molecule type" value="Genomic_DNA"/>
</dbReference>
<keyword evidence="1" id="KW-0732">Signal</keyword>
<proteinExistence type="predicted"/>
<evidence type="ECO:0000313" key="5">
    <source>
        <dbReference type="Proteomes" id="UP000186385"/>
    </source>
</evidence>
<organism evidence="4 5">
    <name type="scientific">Domibacillus enclensis</name>
    <dbReference type="NCBI Taxonomy" id="1017273"/>
    <lineage>
        <taxon>Bacteria</taxon>
        <taxon>Bacillati</taxon>
        <taxon>Bacillota</taxon>
        <taxon>Bacilli</taxon>
        <taxon>Bacillales</taxon>
        <taxon>Bacillaceae</taxon>
        <taxon>Domibacillus</taxon>
    </lineage>
</organism>
<reference evidence="6" key="2">
    <citation type="submission" date="2017-03" db="EMBL/GenBank/DDBJ databases">
        <title>Bacillus sp. V-88(T) DSM27956, whole genome shotgun sequencing project.</title>
        <authorList>
            <person name="Dastager S.G."/>
            <person name="Neurgaonkar P.S."/>
            <person name="Dharne M.S."/>
        </authorList>
    </citation>
    <scope>NUCLEOTIDE SEQUENCE [LARGE SCALE GENOMIC DNA]</scope>
    <source>
        <strain evidence="6">DSM 25145</strain>
    </source>
</reference>
<evidence type="ECO:0000313" key="3">
    <source>
        <dbReference type="EMBL" id="OXS77465.1"/>
    </source>
</evidence>
<dbReference type="AlphaFoldDB" id="A0A1N6XZB4"/>
<dbReference type="InterPro" id="IPR046878">
    <property type="entry name" value="Big_14"/>
</dbReference>
<gene>
    <name evidence="3" type="ORF">B1B05_11555</name>
    <name evidence="4" type="ORF">SAMN05443094_10599</name>
</gene>
<reference evidence="3" key="3">
    <citation type="submission" date="2017-03" db="EMBL/GenBank/DDBJ databases">
        <authorList>
            <person name="Dastager S.G."/>
            <person name="Neurgaonkar P.S."/>
            <person name="Dharne M.S."/>
        </authorList>
    </citation>
    <scope>NUCLEOTIDE SEQUENCE</scope>
    <source>
        <strain evidence="3">DSM 25145</strain>
    </source>
</reference>
<keyword evidence="6" id="KW-1185">Reference proteome</keyword>
<evidence type="ECO:0000256" key="1">
    <source>
        <dbReference type="SAM" id="SignalP"/>
    </source>
</evidence>
<dbReference type="EMBL" id="FTLX01000005">
    <property type="protein sequence ID" value="SIR07626.1"/>
    <property type="molecule type" value="Genomic_DNA"/>
</dbReference>
<evidence type="ECO:0000313" key="4">
    <source>
        <dbReference type="EMBL" id="SIR07626.1"/>
    </source>
</evidence>
<dbReference type="RefSeq" id="WP_045849248.1">
    <property type="nucleotide sequence ID" value="NZ_FTLX01000005.1"/>
</dbReference>
<protein>
    <recommendedName>
        <fullName evidence="2">Bacterial Ig-like domain-containing protein</fullName>
    </recommendedName>
</protein>
<name>A0A1N6XZB4_9BACI</name>
<reference evidence="4 5" key="1">
    <citation type="submission" date="2017-01" db="EMBL/GenBank/DDBJ databases">
        <authorList>
            <person name="Mah S.A."/>
            <person name="Swanson W.J."/>
            <person name="Moy G.W."/>
            <person name="Vacquier V.D."/>
        </authorList>
    </citation>
    <scope>NUCLEOTIDE SEQUENCE [LARGE SCALE GENOMIC DNA]</scope>
    <source>
        <strain evidence="4 5">NIO-1016</strain>
    </source>
</reference>
<sequence length="140" mass="15621">MKKWTVVLAFLALLTACQSQQEEKLTEKAHVQDMPQSENGITVTAEGEVYSTETEKVVVLVQNDSEEEFTMGTHLFLEKKIDGVWHEFPYDRDHFTEAAIAVLPGESSGVGVSMDELKNELTPGEYRGRISSLAAPFKVE</sequence>
<feature type="signal peptide" evidence="1">
    <location>
        <begin position="1"/>
        <end position="21"/>
    </location>
</feature>
<accession>A0A1N6XZB4</accession>
<dbReference type="Proteomes" id="UP000215545">
    <property type="component" value="Unassembled WGS sequence"/>
</dbReference>
<feature type="domain" description="Bacterial Ig-like" evidence="2">
    <location>
        <begin position="38"/>
        <end position="127"/>
    </location>
</feature>
<evidence type="ECO:0000313" key="6">
    <source>
        <dbReference type="Proteomes" id="UP000215545"/>
    </source>
</evidence>
<dbReference type="Proteomes" id="UP000186385">
    <property type="component" value="Unassembled WGS sequence"/>
</dbReference>
<dbReference type="OrthoDB" id="9779098at2"/>
<dbReference type="Pfam" id="PF20251">
    <property type="entry name" value="Big_14"/>
    <property type="match status" value="1"/>
</dbReference>